<name>A0ABV6NH98_9BACI</name>
<gene>
    <name evidence="1" type="ORF">ACFFH4_13955</name>
</gene>
<sequence length="54" mass="6013">MKDIIVVDTLSKQAIGSLCLFKDDKKALANLVVNQPSAALWYAIEYFLLLNRTG</sequence>
<accession>A0ABV6NH98</accession>
<evidence type="ECO:0000313" key="2">
    <source>
        <dbReference type="Proteomes" id="UP001589833"/>
    </source>
</evidence>
<dbReference type="Proteomes" id="UP001589833">
    <property type="component" value="Unassembled WGS sequence"/>
</dbReference>
<reference evidence="1 2" key="1">
    <citation type="submission" date="2024-09" db="EMBL/GenBank/DDBJ databases">
        <authorList>
            <person name="Sun Q."/>
            <person name="Mori K."/>
        </authorList>
    </citation>
    <scope>NUCLEOTIDE SEQUENCE [LARGE SCALE GENOMIC DNA]</scope>
    <source>
        <strain evidence="1 2">NCAIM B.02301</strain>
    </source>
</reference>
<evidence type="ECO:0000313" key="1">
    <source>
        <dbReference type="EMBL" id="MFC0560144.1"/>
    </source>
</evidence>
<proteinExistence type="predicted"/>
<comment type="caution">
    <text evidence="1">The sequence shown here is derived from an EMBL/GenBank/DDBJ whole genome shotgun (WGS) entry which is preliminary data.</text>
</comment>
<dbReference type="EMBL" id="JBHLTR010000017">
    <property type="protein sequence ID" value="MFC0560144.1"/>
    <property type="molecule type" value="Genomic_DNA"/>
</dbReference>
<organism evidence="1 2">
    <name type="scientific">Halalkalibacter alkalisediminis</name>
    <dbReference type="NCBI Taxonomy" id="935616"/>
    <lineage>
        <taxon>Bacteria</taxon>
        <taxon>Bacillati</taxon>
        <taxon>Bacillota</taxon>
        <taxon>Bacilli</taxon>
        <taxon>Bacillales</taxon>
        <taxon>Bacillaceae</taxon>
        <taxon>Halalkalibacter</taxon>
    </lineage>
</organism>
<keyword evidence="2" id="KW-1185">Reference proteome</keyword>
<protein>
    <submittedName>
        <fullName evidence="1">Uncharacterized protein</fullName>
    </submittedName>
</protein>